<comment type="catalytic activity">
    <reaction evidence="7">
        <text>L-threonyl-[protein] + ATP = O-phospho-L-threonyl-[protein] + ADP + H(+)</text>
        <dbReference type="Rhea" id="RHEA:46608"/>
        <dbReference type="Rhea" id="RHEA-COMP:11060"/>
        <dbReference type="Rhea" id="RHEA-COMP:11605"/>
        <dbReference type="ChEBI" id="CHEBI:15378"/>
        <dbReference type="ChEBI" id="CHEBI:30013"/>
        <dbReference type="ChEBI" id="CHEBI:30616"/>
        <dbReference type="ChEBI" id="CHEBI:61977"/>
        <dbReference type="ChEBI" id="CHEBI:456216"/>
        <dbReference type="EC" id="2.7.11.1"/>
    </reaction>
</comment>
<evidence type="ECO:0000256" key="6">
    <source>
        <dbReference type="ARBA" id="ARBA00022840"/>
    </source>
</evidence>
<evidence type="ECO:0000259" key="10">
    <source>
        <dbReference type="PROSITE" id="PS50011"/>
    </source>
</evidence>
<feature type="binding site" evidence="9">
    <location>
        <position position="46"/>
    </location>
    <ligand>
        <name>ATP</name>
        <dbReference type="ChEBI" id="CHEBI:30616"/>
    </ligand>
</feature>
<dbReference type="PROSITE" id="PS50011">
    <property type="entry name" value="PROTEIN_KINASE_DOM"/>
    <property type="match status" value="1"/>
</dbReference>
<sequence>MSQHPLFGKTLRNHYKIDKLLGNGAYGYTYLAFDLDLPGQPQCVVKHLNPRDRSPHVLETAKRFFEKEAQILYRLGNEHDQIPKLFAHFEENGEFYLVQEFVDGDNLRQEITPASRKSEEVVLKLLTEILEVLAFVHQQNVIHRDIKPQNLMRRKDGKIVLIDFGAVKELSALTSDPQGQSTLTVAIGTRGYMPNEQANGKPELSSDIYAVGVIGLQALSGLFPQQLPQDNNGELSCTLLPNGLDINYSFAEILDKMVRRDYTQRYQNATDALKALQGYINIYQTSTVRFRPPEQTTLTIPPLESFPNYSSSANETSLFQRIFQFFRQLFSESEAGNSQEPNIIEQPEGQVCLQSAFYVERQPMEADCYEAILQPGSLIRIKAPRQMGKTSLLTRILHHGAQHNCQTAYINFQLADVDFFTNLDKFLQWFCGSVAQALNLKDRLSEYWQGFLVNKDKCTNYFQRYLLSEISSPIIIGLDDVDRLFQYPQVSSEFFALLRAWHETSKNKEIWKKLRLVIVHCQEVYIPLNINQSPFNVGLPIALPEFSFSQVEYLVQQHRLKWTWEEIQQFMVMLGGHPYLVRKGLYEIARGRTTLSQLLRIAPTEQGFYCDHLRRHLSTLQEDSQLASAMKEVALATGAVRVDSALAFKLRSMGLVKFQENNIIPSCELYRKYFRERLN</sequence>
<gene>
    <name evidence="11" type="ORF">G7B40_019920</name>
</gene>
<dbReference type="Pfam" id="PF14516">
    <property type="entry name" value="AAA_35"/>
    <property type="match status" value="1"/>
</dbReference>
<dbReference type="EC" id="2.7.11.1" evidence="1"/>
<dbReference type="AlphaFoldDB" id="A0AAP5IAP2"/>
<dbReference type="PANTHER" id="PTHR24363">
    <property type="entry name" value="SERINE/THREONINE PROTEIN KINASE"/>
    <property type="match status" value="1"/>
</dbReference>
<dbReference type="PANTHER" id="PTHR24363:SF0">
    <property type="entry name" value="SERINE_THREONINE KINASE LIKE DOMAIN CONTAINING 1"/>
    <property type="match status" value="1"/>
</dbReference>
<dbReference type="EMBL" id="JAALHA020000009">
    <property type="protein sequence ID" value="MDR9896814.1"/>
    <property type="molecule type" value="Genomic_DNA"/>
</dbReference>
<dbReference type="SUPFAM" id="SSF56112">
    <property type="entry name" value="Protein kinase-like (PK-like)"/>
    <property type="match status" value="1"/>
</dbReference>
<dbReference type="GO" id="GO:0005524">
    <property type="term" value="F:ATP binding"/>
    <property type="evidence" value="ECO:0007669"/>
    <property type="project" value="UniProtKB-UniRule"/>
</dbReference>
<evidence type="ECO:0000256" key="8">
    <source>
        <dbReference type="ARBA" id="ARBA00048679"/>
    </source>
</evidence>
<evidence type="ECO:0000313" key="12">
    <source>
        <dbReference type="Proteomes" id="UP000667802"/>
    </source>
</evidence>
<evidence type="ECO:0000256" key="1">
    <source>
        <dbReference type="ARBA" id="ARBA00012513"/>
    </source>
</evidence>
<organism evidence="11 12">
    <name type="scientific">Aetokthonos hydrillicola Thurmond2011</name>
    <dbReference type="NCBI Taxonomy" id="2712845"/>
    <lineage>
        <taxon>Bacteria</taxon>
        <taxon>Bacillati</taxon>
        <taxon>Cyanobacteriota</taxon>
        <taxon>Cyanophyceae</taxon>
        <taxon>Nostocales</taxon>
        <taxon>Hapalosiphonaceae</taxon>
        <taxon>Aetokthonos</taxon>
    </lineage>
</organism>
<evidence type="ECO:0000313" key="11">
    <source>
        <dbReference type="EMBL" id="MDR9896814.1"/>
    </source>
</evidence>
<evidence type="ECO:0000256" key="2">
    <source>
        <dbReference type="ARBA" id="ARBA00022527"/>
    </source>
</evidence>
<evidence type="ECO:0000256" key="9">
    <source>
        <dbReference type="PROSITE-ProRule" id="PRU10141"/>
    </source>
</evidence>
<evidence type="ECO:0000256" key="3">
    <source>
        <dbReference type="ARBA" id="ARBA00022679"/>
    </source>
</evidence>
<accession>A0AAP5IAP2</accession>
<keyword evidence="4 9" id="KW-0547">Nucleotide-binding</keyword>
<keyword evidence="3" id="KW-0808">Transferase</keyword>
<evidence type="ECO:0000256" key="5">
    <source>
        <dbReference type="ARBA" id="ARBA00022777"/>
    </source>
</evidence>
<dbReference type="Pfam" id="PF00069">
    <property type="entry name" value="Pkinase"/>
    <property type="match status" value="1"/>
</dbReference>
<dbReference type="InterPro" id="IPR011009">
    <property type="entry name" value="Kinase-like_dom_sf"/>
</dbReference>
<keyword evidence="12" id="KW-1185">Reference proteome</keyword>
<dbReference type="Proteomes" id="UP000667802">
    <property type="component" value="Unassembled WGS sequence"/>
</dbReference>
<proteinExistence type="predicted"/>
<evidence type="ECO:0000256" key="4">
    <source>
        <dbReference type="ARBA" id="ARBA00022741"/>
    </source>
</evidence>
<keyword evidence="5" id="KW-0418">Kinase</keyword>
<dbReference type="InterPro" id="IPR017441">
    <property type="entry name" value="Protein_kinase_ATP_BS"/>
</dbReference>
<dbReference type="SUPFAM" id="SSF52540">
    <property type="entry name" value="P-loop containing nucleoside triphosphate hydrolases"/>
    <property type="match status" value="1"/>
</dbReference>
<dbReference type="Gene3D" id="1.10.510.10">
    <property type="entry name" value="Transferase(Phosphotransferase) domain 1"/>
    <property type="match status" value="1"/>
</dbReference>
<name>A0AAP5IAP2_9CYAN</name>
<keyword evidence="2" id="KW-0723">Serine/threonine-protein kinase</keyword>
<protein>
    <recommendedName>
        <fullName evidence="1">non-specific serine/threonine protein kinase</fullName>
        <ecNumber evidence="1">2.7.11.1</ecNumber>
    </recommendedName>
</protein>
<comment type="catalytic activity">
    <reaction evidence="8">
        <text>L-seryl-[protein] + ATP = O-phospho-L-seryl-[protein] + ADP + H(+)</text>
        <dbReference type="Rhea" id="RHEA:17989"/>
        <dbReference type="Rhea" id="RHEA-COMP:9863"/>
        <dbReference type="Rhea" id="RHEA-COMP:11604"/>
        <dbReference type="ChEBI" id="CHEBI:15378"/>
        <dbReference type="ChEBI" id="CHEBI:29999"/>
        <dbReference type="ChEBI" id="CHEBI:30616"/>
        <dbReference type="ChEBI" id="CHEBI:83421"/>
        <dbReference type="ChEBI" id="CHEBI:456216"/>
        <dbReference type="EC" id="2.7.11.1"/>
    </reaction>
</comment>
<dbReference type="PROSITE" id="PS00107">
    <property type="entry name" value="PROTEIN_KINASE_ATP"/>
    <property type="match status" value="1"/>
</dbReference>
<dbReference type="Gene3D" id="3.40.50.300">
    <property type="entry name" value="P-loop containing nucleotide triphosphate hydrolases"/>
    <property type="match status" value="1"/>
</dbReference>
<dbReference type="InterPro" id="IPR027417">
    <property type="entry name" value="P-loop_NTPase"/>
</dbReference>
<dbReference type="RefSeq" id="WP_243902238.1">
    <property type="nucleotide sequence ID" value="NZ_CAWQFN010000620.1"/>
</dbReference>
<dbReference type="CDD" id="cd14014">
    <property type="entry name" value="STKc_PknB_like"/>
    <property type="match status" value="1"/>
</dbReference>
<feature type="domain" description="Protein kinase" evidence="10">
    <location>
        <begin position="15"/>
        <end position="280"/>
    </location>
</feature>
<keyword evidence="6 9" id="KW-0067">ATP-binding</keyword>
<comment type="caution">
    <text evidence="11">The sequence shown here is derived from an EMBL/GenBank/DDBJ whole genome shotgun (WGS) entry which is preliminary data.</text>
</comment>
<evidence type="ECO:0000256" key="7">
    <source>
        <dbReference type="ARBA" id="ARBA00047899"/>
    </source>
</evidence>
<dbReference type="GO" id="GO:0004674">
    <property type="term" value="F:protein serine/threonine kinase activity"/>
    <property type="evidence" value="ECO:0007669"/>
    <property type="project" value="UniProtKB-KW"/>
</dbReference>
<reference evidence="12" key="1">
    <citation type="journal article" date="2021" name="Science">
        <title>Hunting the eagle killer: A cyanobacterial neurotoxin causes vacuolar myelinopathy.</title>
        <authorList>
            <person name="Breinlinger S."/>
            <person name="Phillips T.J."/>
            <person name="Haram B.N."/>
            <person name="Mares J."/>
            <person name="Martinez Yerena J.A."/>
            <person name="Hrouzek P."/>
            <person name="Sobotka R."/>
            <person name="Henderson W.M."/>
            <person name="Schmieder P."/>
            <person name="Williams S.M."/>
            <person name="Lauderdale J.D."/>
            <person name="Wilde H.D."/>
            <person name="Gerrin W."/>
            <person name="Kust A."/>
            <person name="Washington J.W."/>
            <person name="Wagner C."/>
            <person name="Geier B."/>
            <person name="Liebeke M."/>
            <person name="Enke H."/>
            <person name="Niedermeyer T.H.J."/>
            <person name="Wilde S.B."/>
        </authorList>
    </citation>
    <scope>NUCLEOTIDE SEQUENCE [LARGE SCALE GENOMIC DNA]</scope>
    <source>
        <strain evidence="12">Thurmond2011</strain>
    </source>
</reference>
<dbReference type="SMART" id="SM00220">
    <property type="entry name" value="S_TKc"/>
    <property type="match status" value="1"/>
</dbReference>
<dbReference type="InterPro" id="IPR000719">
    <property type="entry name" value="Prot_kinase_dom"/>
</dbReference>